<gene>
    <name evidence="8" type="primary">pom1_2</name>
    <name evidence="8" type="ORF">g.75971</name>
</gene>
<dbReference type="GO" id="GO:0005524">
    <property type="term" value="F:ATP binding"/>
    <property type="evidence" value="ECO:0007669"/>
    <property type="project" value="UniProtKB-KW"/>
</dbReference>
<dbReference type="InterPro" id="IPR000719">
    <property type="entry name" value="Prot_kinase_dom"/>
</dbReference>
<proteinExistence type="predicted"/>
<evidence type="ECO:0000313" key="8">
    <source>
        <dbReference type="EMBL" id="JAT64175.1"/>
    </source>
</evidence>
<keyword evidence="5" id="KW-0067">ATP-binding</keyword>
<dbReference type="FunFam" id="3.30.200.20:FF:000216">
    <property type="entry name" value="Putative serine/threonine-protein kinase dyrk2"/>
    <property type="match status" value="1"/>
</dbReference>
<feature type="compositionally biased region" description="Basic and acidic residues" evidence="6">
    <location>
        <begin position="351"/>
        <end position="370"/>
    </location>
</feature>
<dbReference type="PANTHER" id="PTHR24058">
    <property type="entry name" value="DUAL SPECIFICITY PROTEIN KINASE"/>
    <property type="match status" value="1"/>
</dbReference>
<evidence type="ECO:0000256" key="5">
    <source>
        <dbReference type="ARBA" id="ARBA00022840"/>
    </source>
</evidence>
<name>A0A1D1ZBG4_9ARAE</name>
<dbReference type="AlphaFoldDB" id="A0A1D1ZBG4"/>
<feature type="domain" description="Protein kinase" evidence="7">
    <location>
        <begin position="423"/>
        <end position="531"/>
    </location>
</feature>
<evidence type="ECO:0000259" key="7">
    <source>
        <dbReference type="PROSITE" id="PS50011"/>
    </source>
</evidence>
<organism evidence="8">
    <name type="scientific">Anthurium amnicola</name>
    <dbReference type="NCBI Taxonomy" id="1678845"/>
    <lineage>
        <taxon>Eukaryota</taxon>
        <taxon>Viridiplantae</taxon>
        <taxon>Streptophyta</taxon>
        <taxon>Embryophyta</taxon>
        <taxon>Tracheophyta</taxon>
        <taxon>Spermatophyta</taxon>
        <taxon>Magnoliopsida</taxon>
        <taxon>Liliopsida</taxon>
        <taxon>Araceae</taxon>
        <taxon>Pothoideae</taxon>
        <taxon>Potheae</taxon>
        <taxon>Anthurium</taxon>
    </lineage>
</organism>
<evidence type="ECO:0000256" key="3">
    <source>
        <dbReference type="ARBA" id="ARBA00022741"/>
    </source>
</evidence>
<evidence type="ECO:0000256" key="6">
    <source>
        <dbReference type="SAM" id="MobiDB-lite"/>
    </source>
</evidence>
<keyword evidence="4 8" id="KW-0418">Kinase</keyword>
<accession>A0A1D1ZBG4</accession>
<feature type="region of interest" description="Disordered" evidence="6">
    <location>
        <begin position="70"/>
        <end position="97"/>
    </location>
</feature>
<feature type="region of interest" description="Disordered" evidence="6">
    <location>
        <begin position="344"/>
        <end position="370"/>
    </location>
</feature>
<dbReference type="PROSITE" id="PS50011">
    <property type="entry name" value="PROTEIN_KINASE_DOM"/>
    <property type="match status" value="1"/>
</dbReference>
<protein>
    <submittedName>
        <fullName evidence="8">Dual specificity protein kinase pom1</fullName>
    </submittedName>
</protein>
<dbReference type="InterPro" id="IPR050494">
    <property type="entry name" value="Ser_Thr_dual-spec_kinase"/>
</dbReference>
<evidence type="ECO:0000256" key="4">
    <source>
        <dbReference type="ARBA" id="ARBA00022777"/>
    </source>
</evidence>
<dbReference type="GO" id="GO:0004674">
    <property type="term" value="F:protein serine/threonine kinase activity"/>
    <property type="evidence" value="ECO:0007669"/>
    <property type="project" value="UniProtKB-KW"/>
</dbReference>
<dbReference type="PANTHER" id="PTHR24058:SF113">
    <property type="entry name" value="HYPOTHETICAL SER-THR PROTEIN KINASE"/>
    <property type="match status" value="1"/>
</dbReference>
<dbReference type="InterPro" id="IPR011009">
    <property type="entry name" value="Kinase-like_dom_sf"/>
</dbReference>
<keyword evidence="1" id="KW-0723">Serine/threonine-protein kinase</keyword>
<evidence type="ECO:0000256" key="1">
    <source>
        <dbReference type="ARBA" id="ARBA00022527"/>
    </source>
</evidence>
<sequence>MASPDVRGVLDFLRQNGFERAASALREDVLAMGAASGMDSSVCSAPAPCVEEAHIPLRLPPVRVGVPPDVDGYAVGGGRSGAQSSTSSSSSTDAFLSMGSSPSGLANPYAPWPVYPAESEDSSDRLSQFGTARDYDGPNIFSDTFWEDPYLLMGSSAGFTDEDKFVMSIEAEERFTVSKDTRFASETSPKTRSNYCAEMCACSVCSGMKEYCGGESTEHVDVFLSSSLRKTQPAVSSCAESFSTSGERGFELKFVDNPGGVSLEGDLSRYALCGSEQCEGMQISEPQILEKELDLLSSFTFPNCDLLCDLKSRSSSSNTQENSALIKHDKDYVETCGSDPICQRGFQSNERSADETYGRSDRESHNHEHVGGEEANNEFQLYDFHEDEYEVFNLRVIHRKNRTGFEENKDFSIVLNSIIACRYYVTEYLGSAAFSKVIQAHDLLTGMDVCLKIIKNDKDFFDQSLDEIKLLKFVNKQDPADEHHILRLYDYFYYQEHLFIVCELLRANLYEFQKFNEDSGGDVYFTLARIQ</sequence>
<keyword evidence="3" id="KW-0547">Nucleotide-binding</keyword>
<dbReference type="SUPFAM" id="SSF56112">
    <property type="entry name" value="Protein kinase-like (PK-like)"/>
    <property type="match status" value="1"/>
</dbReference>
<keyword evidence="2" id="KW-0808">Transferase</keyword>
<reference evidence="8" key="1">
    <citation type="submission" date="2015-07" db="EMBL/GenBank/DDBJ databases">
        <title>Transcriptome Assembly of Anthurium amnicola.</title>
        <authorList>
            <person name="Suzuki J."/>
        </authorList>
    </citation>
    <scope>NUCLEOTIDE SEQUENCE</scope>
</reference>
<feature type="non-terminal residue" evidence="8">
    <location>
        <position position="531"/>
    </location>
</feature>
<dbReference type="Gene3D" id="3.30.200.20">
    <property type="entry name" value="Phosphorylase Kinase, domain 1"/>
    <property type="match status" value="1"/>
</dbReference>
<evidence type="ECO:0000256" key="2">
    <source>
        <dbReference type="ARBA" id="ARBA00022679"/>
    </source>
</evidence>
<dbReference type="EMBL" id="GDJX01003761">
    <property type="protein sequence ID" value="JAT64175.1"/>
    <property type="molecule type" value="Transcribed_RNA"/>
</dbReference>